<organism evidence="2 3">
    <name type="scientific">Mucor saturninus</name>
    <dbReference type="NCBI Taxonomy" id="64648"/>
    <lineage>
        <taxon>Eukaryota</taxon>
        <taxon>Fungi</taxon>
        <taxon>Fungi incertae sedis</taxon>
        <taxon>Mucoromycota</taxon>
        <taxon>Mucoromycotina</taxon>
        <taxon>Mucoromycetes</taxon>
        <taxon>Mucorales</taxon>
        <taxon>Mucorineae</taxon>
        <taxon>Mucoraceae</taxon>
        <taxon>Mucor</taxon>
    </lineage>
</organism>
<evidence type="ECO:0000256" key="1">
    <source>
        <dbReference type="SAM" id="MobiDB-lite"/>
    </source>
</evidence>
<gene>
    <name evidence="2" type="ORF">INT47_011795</name>
</gene>
<reference evidence="2" key="1">
    <citation type="submission" date="2020-12" db="EMBL/GenBank/DDBJ databases">
        <title>Metabolic potential, ecology and presence of endohyphal bacteria is reflected in genomic diversity of Mucoromycotina.</title>
        <authorList>
            <person name="Muszewska A."/>
            <person name="Okrasinska A."/>
            <person name="Steczkiewicz K."/>
            <person name="Drgas O."/>
            <person name="Orlowska M."/>
            <person name="Perlinska-Lenart U."/>
            <person name="Aleksandrzak-Piekarczyk T."/>
            <person name="Szatraj K."/>
            <person name="Zielenkiewicz U."/>
            <person name="Pilsyk S."/>
            <person name="Malc E."/>
            <person name="Mieczkowski P."/>
            <person name="Kruszewska J.S."/>
            <person name="Biernat P."/>
            <person name="Pawlowska J."/>
        </authorList>
    </citation>
    <scope>NUCLEOTIDE SEQUENCE</scope>
    <source>
        <strain evidence="2">WA0000017839</strain>
    </source>
</reference>
<feature type="compositionally biased region" description="Low complexity" evidence="1">
    <location>
        <begin position="150"/>
        <end position="165"/>
    </location>
</feature>
<proteinExistence type="predicted"/>
<comment type="caution">
    <text evidence="2">The sequence shown here is derived from an EMBL/GenBank/DDBJ whole genome shotgun (WGS) entry which is preliminary data.</text>
</comment>
<sequence>MNIASLIIEPSLFPHMSHSTLSSSDRSFIEFTRCLYKVKSVVQELQAFEKSVGPTPFGKEQNHDFIQHVNLYLEESFQKFNHMCKVLLIVLTKLESNHPVRRERIDSFRQEIIYEWRKAITVRQDLVILLETNTIIPSPYSMADSDNESDTSTLEPTTSSDSSSS</sequence>
<evidence type="ECO:0000313" key="2">
    <source>
        <dbReference type="EMBL" id="KAG2207675.1"/>
    </source>
</evidence>
<protein>
    <submittedName>
        <fullName evidence="2">Uncharacterized protein</fullName>
    </submittedName>
</protein>
<dbReference type="AlphaFoldDB" id="A0A8H7RC93"/>
<dbReference type="EMBL" id="JAEPRD010000023">
    <property type="protein sequence ID" value="KAG2207675.1"/>
    <property type="molecule type" value="Genomic_DNA"/>
</dbReference>
<dbReference type="OrthoDB" id="2402731at2759"/>
<dbReference type="Proteomes" id="UP000603453">
    <property type="component" value="Unassembled WGS sequence"/>
</dbReference>
<feature type="region of interest" description="Disordered" evidence="1">
    <location>
        <begin position="140"/>
        <end position="165"/>
    </location>
</feature>
<keyword evidence="3" id="KW-1185">Reference proteome</keyword>
<name>A0A8H7RC93_9FUNG</name>
<evidence type="ECO:0000313" key="3">
    <source>
        <dbReference type="Proteomes" id="UP000603453"/>
    </source>
</evidence>
<accession>A0A8H7RC93</accession>